<dbReference type="EMBL" id="FN653027">
    <property type="protein sequence ID" value="CBY07798.1"/>
    <property type="molecule type" value="Genomic_DNA"/>
</dbReference>
<dbReference type="SUPFAM" id="SSF50447">
    <property type="entry name" value="Translation proteins"/>
    <property type="match status" value="1"/>
</dbReference>
<reference evidence="5" key="1">
    <citation type="journal article" date="2010" name="Science">
        <title>Plasticity of animal genome architecture unmasked by rapid evolution of a pelagic tunicate.</title>
        <authorList>
            <person name="Denoeud F."/>
            <person name="Henriet S."/>
            <person name="Mungpakdee S."/>
            <person name="Aury J.M."/>
            <person name="Da Silva C."/>
            <person name="Brinkmann H."/>
            <person name="Mikhaleva J."/>
            <person name="Olsen L.C."/>
            <person name="Jubin C."/>
            <person name="Canestro C."/>
            <person name="Bouquet J.M."/>
            <person name="Danks G."/>
            <person name="Poulain J."/>
            <person name="Campsteijn C."/>
            <person name="Adamski M."/>
            <person name="Cross I."/>
            <person name="Yadetie F."/>
            <person name="Muffato M."/>
            <person name="Louis A."/>
            <person name="Butcher S."/>
            <person name="Tsagkogeorga G."/>
            <person name="Konrad A."/>
            <person name="Singh S."/>
            <person name="Jensen M.F."/>
            <person name="Cong E.H."/>
            <person name="Eikeseth-Otteraa H."/>
            <person name="Noel B."/>
            <person name="Anthouard V."/>
            <person name="Porcel B.M."/>
            <person name="Kachouri-Lafond R."/>
            <person name="Nishino A."/>
            <person name="Ugolini M."/>
            <person name="Chourrout P."/>
            <person name="Nishida H."/>
            <person name="Aasland R."/>
            <person name="Huzurbazar S."/>
            <person name="Westhof E."/>
            <person name="Delsuc F."/>
            <person name="Lehrach H."/>
            <person name="Reinhardt R."/>
            <person name="Weissenbach J."/>
            <person name="Roy S.W."/>
            <person name="Artiguenave F."/>
            <person name="Postlethwait J.H."/>
            <person name="Manak J.R."/>
            <person name="Thompson E.M."/>
            <person name="Jaillon O."/>
            <person name="Du Pasquier L."/>
            <person name="Boudinot P."/>
            <person name="Liberles D.A."/>
            <person name="Volff J.N."/>
            <person name="Philippe H."/>
            <person name="Lenhard B."/>
            <person name="Roest Crollius H."/>
            <person name="Wincker P."/>
            <person name="Chourrout D."/>
        </authorList>
    </citation>
    <scope>NUCLEOTIDE SEQUENCE [LARGE SCALE GENOMIC DNA]</scope>
</reference>
<name>E4X773_OIKDI</name>
<evidence type="ECO:0000256" key="3">
    <source>
        <dbReference type="ARBA" id="ARBA00023134"/>
    </source>
</evidence>
<accession>E4X773</accession>
<dbReference type="PROSITE" id="PS00301">
    <property type="entry name" value="G_TR_1"/>
    <property type="match status" value="1"/>
</dbReference>
<dbReference type="Gene3D" id="2.40.30.10">
    <property type="entry name" value="Translation factors"/>
    <property type="match status" value="1"/>
</dbReference>
<dbReference type="GO" id="GO:0005525">
    <property type="term" value="F:GTP binding"/>
    <property type="evidence" value="ECO:0007669"/>
    <property type="project" value="UniProtKB-KW"/>
</dbReference>
<dbReference type="AlphaFoldDB" id="E4X773"/>
<sequence length="424" mass="45707">MCVIGHVDSGKSTLVGQLSVASGNINAKTTRNLQKIADNNSKSSFALAYAMDSTESERKRGVTIDVGSAQIIELESYNLALLDAPGHRDFVPAMISKGAAAADVAMVVIDATGDKFEAGFARGGQTKEHITIARALGCDKLVVAINKLDQIGFDQTRFDDIKRQLTDFLKSASFDVKKKVTFIPISALSGVGVKIPYAGECSWFKGPTLLEFFNTITPPDRSALRARPLRASVVEISEEPKGIFCRIRVECGTLAIGSKLKVCPTMESAIVNDIIEPPVKALMAGDIGEIVLKGTTLEQIKPVSMLSSFNLSIPKSETVLIQAKIIKGKSAIPITPGLPITFFSRGNLTCGHIKKLVRLLDKNGATAKARPKILKSGDFAEMEITLASAICIELWDEVKELSRIVLRYSSDTIAIGKTIKILQK</sequence>
<proteinExistence type="inferred from homology"/>
<dbReference type="PROSITE" id="PS51722">
    <property type="entry name" value="G_TR_2"/>
    <property type="match status" value="1"/>
</dbReference>
<evidence type="ECO:0000259" key="4">
    <source>
        <dbReference type="PROSITE" id="PS51722"/>
    </source>
</evidence>
<evidence type="ECO:0000313" key="5">
    <source>
        <dbReference type="EMBL" id="CBY07798.1"/>
    </source>
</evidence>
<dbReference type="InterPro" id="IPR009000">
    <property type="entry name" value="Transl_B-barrel_sf"/>
</dbReference>
<dbReference type="InterPro" id="IPR031157">
    <property type="entry name" value="G_TR_CS"/>
</dbReference>
<dbReference type="SUPFAM" id="SSF52540">
    <property type="entry name" value="P-loop containing nucleoside triphosphate hydrolases"/>
    <property type="match status" value="1"/>
</dbReference>
<feature type="domain" description="Tr-type G" evidence="4">
    <location>
        <begin position="1"/>
        <end position="221"/>
    </location>
</feature>
<evidence type="ECO:0000256" key="1">
    <source>
        <dbReference type="ARBA" id="ARBA00007249"/>
    </source>
</evidence>
<protein>
    <recommendedName>
        <fullName evidence="4">Tr-type G domain-containing protein</fullName>
    </recommendedName>
</protein>
<keyword evidence="2" id="KW-0547">Nucleotide-binding</keyword>
<organism evidence="5">
    <name type="scientific">Oikopleura dioica</name>
    <name type="common">Tunicate</name>
    <dbReference type="NCBI Taxonomy" id="34765"/>
    <lineage>
        <taxon>Eukaryota</taxon>
        <taxon>Metazoa</taxon>
        <taxon>Chordata</taxon>
        <taxon>Tunicata</taxon>
        <taxon>Appendicularia</taxon>
        <taxon>Copelata</taxon>
        <taxon>Oikopleuridae</taxon>
        <taxon>Oikopleura</taxon>
    </lineage>
</organism>
<comment type="similarity">
    <text evidence="1">Belongs to the TRAFAC class translation factor GTPase superfamily. Classic translation factor GTPase family. EF-Tu/EF-1A subfamily.</text>
</comment>
<evidence type="ECO:0000256" key="2">
    <source>
        <dbReference type="ARBA" id="ARBA00022741"/>
    </source>
</evidence>
<dbReference type="SUPFAM" id="SSF50465">
    <property type="entry name" value="EF-Tu/eEF-1alpha/eIF2-gamma C-terminal domain"/>
    <property type="match status" value="1"/>
</dbReference>
<dbReference type="Pfam" id="PF00009">
    <property type="entry name" value="GTP_EFTU"/>
    <property type="match status" value="1"/>
</dbReference>
<dbReference type="GO" id="GO:0003924">
    <property type="term" value="F:GTPase activity"/>
    <property type="evidence" value="ECO:0007669"/>
    <property type="project" value="InterPro"/>
</dbReference>
<dbReference type="InterPro" id="IPR050100">
    <property type="entry name" value="TRAFAC_GTPase_members"/>
</dbReference>
<keyword evidence="3" id="KW-0342">GTP-binding</keyword>
<dbReference type="InterPro" id="IPR054696">
    <property type="entry name" value="GTP-eEF1A_C"/>
</dbReference>
<dbReference type="PANTHER" id="PTHR23115">
    <property type="entry name" value="TRANSLATION FACTOR"/>
    <property type="match status" value="1"/>
</dbReference>
<evidence type="ECO:0000313" key="6">
    <source>
        <dbReference type="Proteomes" id="UP000001307"/>
    </source>
</evidence>
<dbReference type="InterPro" id="IPR009001">
    <property type="entry name" value="Transl_elong_EF1A/Init_IF2_C"/>
</dbReference>
<dbReference type="Proteomes" id="UP000001307">
    <property type="component" value="Unassembled WGS sequence"/>
</dbReference>
<dbReference type="InParanoid" id="E4X773"/>
<keyword evidence="6" id="KW-1185">Reference proteome</keyword>
<dbReference type="OrthoDB" id="342024at2759"/>
<dbReference type="Pfam" id="PF22594">
    <property type="entry name" value="GTP-eEF1A_C"/>
    <property type="match status" value="1"/>
</dbReference>
<dbReference type="Gene3D" id="3.40.50.300">
    <property type="entry name" value="P-loop containing nucleotide triphosphate hydrolases"/>
    <property type="match status" value="1"/>
</dbReference>
<dbReference type="InterPro" id="IPR027417">
    <property type="entry name" value="P-loop_NTPase"/>
</dbReference>
<dbReference type="PRINTS" id="PR00315">
    <property type="entry name" value="ELONGATNFCT"/>
</dbReference>
<dbReference type="InterPro" id="IPR000795">
    <property type="entry name" value="T_Tr_GTP-bd_dom"/>
</dbReference>
<gene>
    <name evidence="5" type="ORF">GSOID_T00003150001</name>
</gene>